<reference evidence="1 2" key="1">
    <citation type="submission" date="2019-05" db="EMBL/GenBank/DDBJ databases">
        <title>Another draft genome of Portunus trituberculatus and its Hox gene families provides insights of decapod evolution.</title>
        <authorList>
            <person name="Jeong J.-H."/>
            <person name="Song I."/>
            <person name="Kim S."/>
            <person name="Choi T."/>
            <person name="Kim D."/>
            <person name="Ryu S."/>
            <person name="Kim W."/>
        </authorList>
    </citation>
    <scope>NUCLEOTIDE SEQUENCE [LARGE SCALE GENOMIC DNA]</scope>
    <source>
        <tissue evidence="1">Muscle</tissue>
    </source>
</reference>
<evidence type="ECO:0000313" key="2">
    <source>
        <dbReference type="Proteomes" id="UP000324222"/>
    </source>
</evidence>
<sequence>MFNQNKRAYYHKLIRHDPPFPVLPRLCCSARNSHMWACLPPPPRSYTWLAKQHKSPCHYLRGGVWKQGEMGLRSPVTGMCGCSVHVVSFLTAGICCSPGPHHAAQAPLHTTPPMSHRFTKHHQAAGNPVMSTNVIKVEGRRSCPTAASHSHTHTHIHTRRGLSEVCTNNSPF</sequence>
<comment type="caution">
    <text evidence="1">The sequence shown here is derived from an EMBL/GenBank/DDBJ whole genome shotgun (WGS) entry which is preliminary data.</text>
</comment>
<evidence type="ECO:0000313" key="1">
    <source>
        <dbReference type="EMBL" id="MPC22183.1"/>
    </source>
</evidence>
<dbReference type="EMBL" id="VSRR010001059">
    <property type="protein sequence ID" value="MPC22183.1"/>
    <property type="molecule type" value="Genomic_DNA"/>
</dbReference>
<name>A0A5B7DM51_PORTR</name>
<proteinExistence type="predicted"/>
<keyword evidence="2" id="KW-1185">Reference proteome</keyword>
<dbReference type="Proteomes" id="UP000324222">
    <property type="component" value="Unassembled WGS sequence"/>
</dbReference>
<dbReference type="AlphaFoldDB" id="A0A5B7DM51"/>
<gene>
    <name evidence="1" type="ORF">E2C01_015192</name>
</gene>
<organism evidence="1 2">
    <name type="scientific">Portunus trituberculatus</name>
    <name type="common">Swimming crab</name>
    <name type="synonym">Neptunus trituberculatus</name>
    <dbReference type="NCBI Taxonomy" id="210409"/>
    <lineage>
        <taxon>Eukaryota</taxon>
        <taxon>Metazoa</taxon>
        <taxon>Ecdysozoa</taxon>
        <taxon>Arthropoda</taxon>
        <taxon>Crustacea</taxon>
        <taxon>Multicrustacea</taxon>
        <taxon>Malacostraca</taxon>
        <taxon>Eumalacostraca</taxon>
        <taxon>Eucarida</taxon>
        <taxon>Decapoda</taxon>
        <taxon>Pleocyemata</taxon>
        <taxon>Brachyura</taxon>
        <taxon>Eubrachyura</taxon>
        <taxon>Portunoidea</taxon>
        <taxon>Portunidae</taxon>
        <taxon>Portuninae</taxon>
        <taxon>Portunus</taxon>
    </lineage>
</organism>
<accession>A0A5B7DM51</accession>
<protein>
    <submittedName>
        <fullName evidence="1">Uncharacterized protein</fullName>
    </submittedName>
</protein>